<sequence>MSKALANMPGDDYFRHPPVFDTYAEHRAYLKFRHAVALRHFARLGFDQDGLAGLITVADPEHANTYWANPLAHPFSTITPADLIRVDGDSAETVDGQRRVNIAAFNIHAEIHRARPDVQAVIHLHTVYGRAFSAFARKLPPLTQDACPFFEDHEVFDDYTGLVLAKDDGRRIAKQLRGHKAILLKNHGLVTVGETLDAAAWWFTLLDTCCHVQLLADAAGNPEPIPAEVARLTGQQLGSHLLGWNSYQPLHEAALARNPDLATMEPALPPQTPTLTS</sequence>
<protein>
    <submittedName>
        <fullName evidence="3">Class II aldolase/adducin family protein</fullName>
    </submittedName>
</protein>
<evidence type="ECO:0000313" key="4">
    <source>
        <dbReference type="Proteomes" id="UP000215005"/>
    </source>
</evidence>
<dbReference type="PANTHER" id="PTHR10672">
    <property type="entry name" value="ADDUCIN"/>
    <property type="match status" value="1"/>
</dbReference>
<dbReference type="Gene3D" id="3.40.225.10">
    <property type="entry name" value="Class II aldolase/adducin N-terminal domain"/>
    <property type="match status" value="1"/>
</dbReference>
<dbReference type="InterPro" id="IPR036409">
    <property type="entry name" value="Aldolase_II/adducin_N_sf"/>
</dbReference>
<dbReference type="SUPFAM" id="SSF53639">
    <property type="entry name" value="AraD/HMP-PK domain-like"/>
    <property type="match status" value="1"/>
</dbReference>
<dbReference type="RefSeq" id="WP_083920136.1">
    <property type="nucleotide sequence ID" value="NZ_ANBG01000434.1"/>
</dbReference>
<dbReference type="InterPro" id="IPR001303">
    <property type="entry name" value="Aldolase_II/adducin_N"/>
</dbReference>
<reference evidence="3 4" key="1">
    <citation type="submission" date="2017-08" db="EMBL/GenBank/DDBJ databases">
        <title>The complete genome sequence of Nocardiopsis gilva YIM 90087.</title>
        <authorList>
            <person name="Yin M."/>
            <person name="Tang S."/>
        </authorList>
    </citation>
    <scope>NUCLEOTIDE SEQUENCE [LARGE SCALE GENOMIC DNA]</scope>
    <source>
        <strain evidence="3 4">YIM 90087</strain>
    </source>
</reference>
<proteinExistence type="inferred from homology"/>
<dbReference type="AlphaFoldDB" id="A0A223S0U8"/>
<name>A0A223S0U8_9ACTN</name>
<dbReference type="KEGG" id="ngv:CDO52_02235"/>
<dbReference type="PANTHER" id="PTHR10672:SF3">
    <property type="entry name" value="PROTEIN HU-LI TAI SHAO"/>
    <property type="match status" value="1"/>
</dbReference>
<evidence type="ECO:0000256" key="1">
    <source>
        <dbReference type="ARBA" id="ARBA00037961"/>
    </source>
</evidence>
<organism evidence="3 4">
    <name type="scientific">Nocardiopsis gilva YIM 90087</name>
    <dbReference type="NCBI Taxonomy" id="1235441"/>
    <lineage>
        <taxon>Bacteria</taxon>
        <taxon>Bacillati</taxon>
        <taxon>Actinomycetota</taxon>
        <taxon>Actinomycetes</taxon>
        <taxon>Streptosporangiales</taxon>
        <taxon>Nocardiopsidaceae</taxon>
        <taxon>Nocardiopsis</taxon>
    </lineage>
</organism>
<comment type="similarity">
    <text evidence="1">Belongs to the aldolase class II family.</text>
</comment>
<dbReference type="Proteomes" id="UP000215005">
    <property type="component" value="Chromosome"/>
</dbReference>
<feature type="domain" description="Class II aldolase/adducin N-terminal" evidence="2">
    <location>
        <begin position="32"/>
        <end position="214"/>
    </location>
</feature>
<dbReference type="Pfam" id="PF00596">
    <property type="entry name" value="Aldolase_II"/>
    <property type="match status" value="1"/>
</dbReference>
<dbReference type="GO" id="GO:0051015">
    <property type="term" value="F:actin filament binding"/>
    <property type="evidence" value="ECO:0007669"/>
    <property type="project" value="TreeGrafter"/>
</dbReference>
<dbReference type="SMART" id="SM01007">
    <property type="entry name" value="Aldolase_II"/>
    <property type="match status" value="1"/>
</dbReference>
<accession>A0A223S0U8</accession>
<dbReference type="SMR" id="A0A223S0U8"/>
<evidence type="ECO:0000259" key="2">
    <source>
        <dbReference type="SMART" id="SM01007"/>
    </source>
</evidence>
<dbReference type="InterPro" id="IPR051017">
    <property type="entry name" value="Aldolase-II_Adducin_sf"/>
</dbReference>
<dbReference type="GO" id="GO:0005856">
    <property type="term" value="C:cytoskeleton"/>
    <property type="evidence" value="ECO:0007669"/>
    <property type="project" value="TreeGrafter"/>
</dbReference>
<evidence type="ECO:0000313" key="3">
    <source>
        <dbReference type="EMBL" id="ASU81763.1"/>
    </source>
</evidence>
<dbReference type="FunFam" id="3.40.225.10:FF:000009">
    <property type="entry name" value="Class II aldolase/adducin N-terminal"/>
    <property type="match status" value="1"/>
</dbReference>
<dbReference type="EMBL" id="CP022753">
    <property type="protein sequence ID" value="ASU81763.1"/>
    <property type="molecule type" value="Genomic_DNA"/>
</dbReference>
<dbReference type="NCBIfam" id="NF004855">
    <property type="entry name" value="PRK06208.1"/>
    <property type="match status" value="1"/>
</dbReference>
<gene>
    <name evidence="3" type="ORF">CDO52_02235</name>
</gene>
<keyword evidence="4" id="KW-1185">Reference proteome</keyword>